<dbReference type="STRING" id="43678.OJAG_24290"/>
<evidence type="ECO:0008006" key="4">
    <source>
        <dbReference type="Google" id="ProtNLM"/>
    </source>
</evidence>
<proteinExistence type="inferred from homology"/>
<dbReference type="EMBL" id="LRIE01000076">
    <property type="protein sequence ID" value="KZM34849.1"/>
    <property type="molecule type" value="Genomic_DNA"/>
</dbReference>
<dbReference type="RefSeq" id="WP_068708842.1">
    <property type="nucleotide sequence ID" value="NZ_LRIE01000076.1"/>
</dbReference>
<sequence>MSDPARGGDVLLDEPRPDVRAEAVDAADRGVLRVADRVVDKVTRAAVLGVAGVAPAAATAGTVGRALGRSYPQVVCSRAGDRARVLLEIALVWPYPAARVAREVCEAVTDQLLVLAGVQVDEVRTTVARIVDPSDVAGPPKEQRVR</sequence>
<dbReference type="OrthoDB" id="5150051at2"/>
<organism evidence="2 3">
    <name type="scientific">Oerskovia enterophila</name>
    <dbReference type="NCBI Taxonomy" id="43678"/>
    <lineage>
        <taxon>Bacteria</taxon>
        <taxon>Bacillati</taxon>
        <taxon>Actinomycetota</taxon>
        <taxon>Actinomycetes</taxon>
        <taxon>Micrococcales</taxon>
        <taxon>Cellulomonadaceae</taxon>
        <taxon>Oerskovia</taxon>
    </lineage>
</organism>
<dbReference type="Proteomes" id="UP000076447">
    <property type="component" value="Unassembled WGS sequence"/>
</dbReference>
<dbReference type="PATRIC" id="fig|43678.3.peg.2538"/>
<dbReference type="Pfam" id="PF03780">
    <property type="entry name" value="Asp23"/>
    <property type="match status" value="1"/>
</dbReference>
<accession>A0A163R4G6</accession>
<gene>
    <name evidence="2" type="ORF">OJAG_24290</name>
</gene>
<evidence type="ECO:0000313" key="2">
    <source>
        <dbReference type="EMBL" id="KZM34849.1"/>
    </source>
</evidence>
<name>A0A163R4G6_9CELL</name>
<evidence type="ECO:0000313" key="3">
    <source>
        <dbReference type="Proteomes" id="UP000076447"/>
    </source>
</evidence>
<comment type="similarity">
    <text evidence="1">Belongs to the asp23 family.</text>
</comment>
<evidence type="ECO:0000256" key="1">
    <source>
        <dbReference type="ARBA" id="ARBA00005721"/>
    </source>
</evidence>
<dbReference type="AlphaFoldDB" id="A0A163R4G6"/>
<protein>
    <recommendedName>
        <fullName evidence="4">Alkaline shock protein 23</fullName>
    </recommendedName>
</protein>
<dbReference type="InterPro" id="IPR005531">
    <property type="entry name" value="Asp23"/>
</dbReference>
<comment type="caution">
    <text evidence="2">The sequence shown here is derived from an EMBL/GenBank/DDBJ whole genome shotgun (WGS) entry which is preliminary data.</text>
</comment>
<reference evidence="2 3" key="1">
    <citation type="submission" date="2016-01" db="EMBL/GenBank/DDBJ databases">
        <title>Genome sequence of Oerskovia enterophila VJag, an agar and cellulose degrading bacterium.</title>
        <authorList>
            <person name="Poehlein A."/>
            <person name="Jag V."/>
            <person name="Bengelsdorf F."/>
            <person name="Duerre P."/>
            <person name="Daniel R."/>
        </authorList>
    </citation>
    <scope>NUCLEOTIDE SEQUENCE [LARGE SCALE GENOMIC DNA]</scope>
    <source>
        <strain evidence="2 3">VJag</strain>
    </source>
</reference>